<dbReference type="EMBL" id="JADBJN010000004">
    <property type="protein sequence ID" value="KAG5667858.1"/>
    <property type="molecule type" value="Genomic_DNA"/>
</dbReference>
<dbReference type="SMART" id="SM01275">
    <property type="entry name" value="MamL-1"/>
    <property type="match status" value="1"/>
</dbReference>
<keyword evidence="7" id="KW-1185">Reference proteome</keyword>
<accession>A0A9J6BDS0</accession>
<evidence type="ECO:0000256" key="3">
    <source>
        <dbReference type="ARBA" id="ARBA00023242"/>
    </source>
</evidence>
<keyword evidence="3" id="KW-0539">Nucleus</keyword>
<feature type="compositionally biased region" description="Polar residues" evidence="4">
    <location>
        <begin position="603"/>
        <end position="619"/>
    </location>
</feature>
<dbReference type="InterPro" id="IPR019082">
    <property type="entry name" value="Mastermind-like_N"/>
</dbReference>
<feature type="region of interest" description="Disordered" evidence="4">
    <location>
        <begin position="19"/>
        <end position="42"/>
    </location>
</feature>
<dbReference type="GO" id="GO:0045944">
    <property type="term" value="P:positive regulation of transcription by RNA polymerase II"/>
    <property type="evidence" value="ECO:0007669"/>
    <property type="project" value="InterPro"/>
</dbReference>
<sequence>MEGMSPNFQSANAAMLQMSNYANIPTQPQQQQNSTPELTPQKKAVFERLKKRMNLYRKRQADIVPRFDQNFSNICEQQSIETNLLQKKFLESKAKRVAKKTDKKQIEGVSGTIVSKTQKRPAPDDLENDPDLHPPAKIPTTQQNSQSHDNNMKFQVEIVQQLEFTTNVANMQPQQISTNVTVKTTTNGSLTTKYEPQDMKQKMNEPAKMPTMAPLPPAPLPDILQDFKQEPDNEFADLDFGNMANFMANDENELKKLFSNISEVFDQSDLFDDTKHIKQEPMVKPQMPQMHQQLPQIPPMIQNNGNMQMVGNQFNQYVMQDNSQMQMKQQIMQQQQQTMQAQQQQPMRMYQQQQQPPQPQQQPLPDITPAAQTLKNMAQQHQVKSSMAMNYMRPQMQQQVPQQQPMMNNRMPTYQQQNYDNYSQFSQLKQSQQMNLPFTPDMIKQELLLPQQQPQQQMMSGMNMKPMMNHQMMHEEPKMHQNYQNFQTQQQQQFMAQQQQSRNFNQGQNMNIHMKQTQMMHIQQQSGMGGNVQMQGGQHMGMSMNDGTFSMQQQQNMYFNQHHTHQPNTHPNYGMQQAMQQQQQKRQQQHHPQGGPHVMGEGPTNTYNMMQSQSMSFTQ</sequence>
<dbReference type="GO" id="GO:0007219">
    <property type="term" value="P:Notch signaling pathway"/>
    <property type="evidence" value="ECO:0007669"/>
    <property type="project" value="InterPro"/>
</dbReference>
<name>A0A9J6BDS0_POLVA</name>
<comment type="similarity">
    <text evidence="2">Belongs to the mastermind family.</text>
</comment>
<feature type="region of interest" description="Disordered" evidence="4">
    <location>
        <begin position="96"/>
        <end position="148"/>
    </location>
</feature>
<evidence type="ECO:0000256" key="4">
    <source>
        <dbReference type="SAM" id="MobiDB-lite"/>
    </source>
</evidence>
<dbReference type="Gene3D" id="6.10.250.970">
    <property type="match status" value="1"/>
</dbReference>
<dbReference type="GO" id="GO:0003713">
    <property type="term" value="F:transcription coactivator activity"/>
    <property type="evidence" value="ECO:0007669"/>
    <property type="project" value="InterPro"/>
</dbReference>
<dbReference type="Proteomes" id="UP001107558">
    <property type="component" value="Chromosome 4"/>
</dbReference>
<feature type="compositionally biased region" description="Basic and acidic residues" evidence="4">
    <location>
        <begin position="96"/>
        <end position="106"/>
    </location>
</feature>
<evidence type="ECO:0000313" key="6">
    <source>
        <dbReference type="EMBL" id="KAG5667858.1"/>
    </source>
</evidence>
<evidence type="ECO:0000313" key="7">
    <source>
        <dbReference type="Proteomes" id="UP001107558"/>
    </source>
</evidence>
<organism evidence="6 7">
    <name type="scientific">Polypedilum vanderplanki</name>
    <name type="common">Sleeping chironomid midge</name>
    <dbReference type="NCBI Taxonomy" id="319348"/>
    <lineage>
        <taxon>Eukaryota</taxon>
        <taxon>Metazoa</taxon>
        <taxon>Ecdysozoa</taxon>
        <taxon>Arthropoda</taxon>
        <taxon>Hexapoda</taxon>
        <taxon>Insecta</taxon>
        <taxon>Pterygota</taxon>
        <taxon>Neoptera</taxon>
        <taxon>Endopterygota</taxon>
        <taxon>Diptera</taxon>
        <taxon>Nematocera</taxon>
        <taxon>Chironomoidea</taxon>
        <taxon>Chironomidae</taxon>
        <taxon>Chironominae</taxon>
        <taxon>Polypedilum</taxon>
        <taxon>Polypedilum</taxon>
    </lineage>
</organism>
<dbReference type="InterPro" id="IPR046370">
    <property type="entry name" value="MAML_N_sf"/>
</dbReference>
<feature type="region of interest" description="Disordered" evidence="4">
    <location>
        <begin position="337"/>
        <end position="366"/>
    </location>
</feature>
<comment type="subcellular location">
    <subcellularLocation>
        <location evidence="1">Nucleus</location>
    </subcellularLocation>
</comment>
<feature type="domain" description="Neurogenic mastermind-like N-terminal" evidence="5">
    <location>
        <begin position="40"/>
        <end position="99"/>
    </location>
</feature>
<feature type="region of interest" description="Disordered" evidence="4">
    <location>
        <begin position="562"/>
        <end position="619"/>
    </location>
</feature>
<dbReference type="OrthoDB" id="5982619at2759"/>
<feature type="compositionally biased region" description="Polar residues" evidence="4">
    <location>
        <begin position="562"/>
        <end position="575"/>
    </location>
</feature>
<evidence type="ECO:0000256" key="1">
    <source>
        <dbReference type="ARBA" id="ARBA00004123"/>
    </source>
</evidence>
<dbReference type="Pfam" id="PF09596">
    <property type="entry name" value="MamL-1"/>
    <property type="match status" value="1"/>
</dbReference>
<feature type="compositionally biased region" description="Low complexity" evidence="4">
    <location>
        <begin position="576"/>
        <end position="593"/>
    </location>
</feature>
<feature type="compositionally biased region" description="Polar residues" evidence="4">
    <location>
        <begin position="139"/>
        <end position="148"/>
    </location>
</feature>
<dbReference type="AlphaFoldDB" id="A0A9J6BDS0"/>
<feature type="compositionally biased region" description="Low complexity" evidence="4">
    <location>
        <begin position="337"/>
        <end position="355"/>
    </location>
</feature>
<reference evidence="6" key="1">
    <citation type="submission" date="2021-03" db="EMBL/GenBank/DDBJ databases">
        <title>Chromosome level genome of the anhydrobiotic midge Polypedilum vanderplanki.</title>
        <authorList>
            <person name="Yoshida Y."/>
            <person name="Kikawada T."/>
            <person name="Gusev O."/>
        </authorList>
    </citation>
    <scope>NUCLEOTIDE SEQUENCE</scope>
    <source>
        <strain evidence="6">NIAS01</strain>
        <tissue evidence="6">Whole body or cell culture</tissue>
    </source>
</reference>
<comment type="caution">
    <text evidence="6">The sequence shown here is derived from an EMBL/GenBank/DDBJ whole genome shotgun (WGS) entry which is preliminary data.</text>
</comment>
<protein>
    <recommendedName>
        <fullName evidence="5">Neurogenic mastermind-like N-terminal domain-containing protein</fullName>
    </recommendedName>
</protein>
<evidence type="ECO:0000256" key="2">
    <source>
        <dbReference type="ARBA" id="ARBA00008081"/>
    </source>
</evidence>
<gene>
    <name evidence="6" type="ORF">PVAND_015827</name>
</gene>
<proteinExistence type="inferred from homology"/>
<dbReference type="GO" id="GO:0016607">
    <property type="term" value="C:nuclear speck"/>
    <property type="evidence" value="ECO:0007669"/>
    <property type="project" value="InterPro"/>
</dbReference>
<evidence type="ECO:0000259" key="5">
    <source>
        <dbReference type="SMART" id="SM01275"/>
    </source>
</evidence>